<protein>
    <recommendedName>
        <fullName evidence="1">non-specific serine/threonine protein kinase</fullName>
        <ecNumber evidence="1">2.7.11.1</ecNumber>
    </recommendedName>
</protein>
<dbReference type="EC" id="2.7.11.1" evidence="1"/>
<dbReference type="PhylomeDB" id="A0A0D2VPU2"/>
<evidence type="ECO:0000313" key="13">
    <source>
        <dbReference type="Proteomes" id="UP000008743"/>
    </source>
</evidence>
<dbReference type="PANTHER" id="PTHR47634">
    <property type="entry name" value="PROTEIN KINASE DOMAIN-CONTAINING PROTEIN-RELATED"/>
    <property type="match status" value="1"/>
</dbReference>
<organism evidence="12 13">
    <name type="scientific">Capsaspora owczarzaki (strain ATCC 30864)</name>
    <dbReference type="NCBI Taxonomy" id="595528"/>
    <lineage>
        <taxon>Eukaryota</taxon>
        <taxon>Filasterea</taxon>
        <taxon>Capsaspora</taxon>
    </lineage>
</organism>
<evidence type="ECO:0000256" key="8">
    <source>
        <dbReference type="ARBA" id="ARBA00048679"/>
    </source>
</evidence>
<feature type="domain" description="Protein kinase" evidence="11">
    <location>
        <begin position="93"/>
        <end position="530"/>
    </location>
</feature>
<dbReference type="PROSITE" id="PS00108">
    <property type="entry name" value="PROTEIN_KINASE_ST"/>
    <property type="match status" value="1"/>
</dbReference>
<keyword evidence="13" id="KW-1185">Reference proteome</keyword>
<dbReference type="Gene3D" id="3.30.200.20">
    <property type="entry name" value="Phosphorylase Kinase, domain 1"/>
    <property type="match status" value="1"/>
</dbReference>
<dbReference type="Pfam" id="PF00069">
    <property type="entry name" value="Pkinase"/>
    <property type="match status" value="2"/>
</dbReference>
<dbReference type="Gene3D" id="1.10.510.10">
    <property type="entry name" value="Transferase(Phosphotransferase) domain 1"/>
    <property type="match status" value="1"/>
</dbReference>
<dbReference type="PROSITE" id="PS50011">
    <property type="entry name" value="PROTEIN_KINASE_DOM"/>
    <property type="match status" value="1"/>
</dbReference>
<dbReference type="GO" id="GO:0050684">
    <property type="term" value="P:regulation of mRNA processing"/>
    <property type="evidence" value="ECO:0007669"/>
    <property type="project" value="TreeGrafter"/>
</dbReference>
<feature type="compositionally biased region" description="Low complexity" evidence="10">
    <location>
        <begin position="12"/>
        <end position="35"/>
    </location>
</feature>
<dbReference type="EMBL" id="KE346364">
    <property type="protein sequence ID" value="KJE92542.1"/>
    <property type="molecule type" value="Genomic_DNA"/>
</dbReference>
<name>A0A0D2VPU2_CAPO3</name>
<dbReference type="SMART" id="SM00220">
    <property type="entry name" value="S_TKc"/>
    <property type="match status" value="1"/>
</dbReference>
<dbReference type="GO" id="GO:0005634">
    <property type="term" value="C:nucleus"/>
    <property type="evidence" value="ECO:0007669"/>
    <property type="project" value="TreeGrafter"/>
</dbReference>
<proteinExistence type="predicted"/>
<dbReference type="PANTHER" id="PTHR47634:SF9">
    <property type="entry name" value="PROTEIN KINASE DOMAIN-CONTAINING PROTEIN-RELATED"/>
    <property type="match status" value="1"/>
</dbReference>
<dbReference type="FunCoup" id="A0A0D2VPU2">
    <property type="interactions" value="247"/>
</dbReference>
<feature type="compositionally biased region" description="Acidic residues" evidence="10">
    <location>
        <begin position="44"/>
        <end position="54"/>
    </location>
</feature>
<keyword evidence="4 9" id="KW-0547">Nucleotide-binding</keyword>
<keyword evidence="2" id="KW-0723">Serine/threonine-protein kinase</keyword>
<evidence type="ECO:0000256" key="2">
    <source>
        <dbReference type="ARBA" id="ARBA00022527"/>
    </source>
</evidence>
<reference evidence="13" key="1">
    <citation type="submission" date="2011-02" db="EMBL/GenBank/DDBJ databases">
        <title>The Genome Sequence of Capsaspora owczarzaki ATCC 30864.</title>
        <authorList>
            <person name="Russ C."/>
            <person name="Cuomo C."/>
            <person name="Burger G."/>
            <person name="Gray M.W."/>
            <person name="Holland P.W.H."/>
            <person name="King N."/>
            <person name="Lang F.B.F."/>
            <person name="Roger A.J."/>
            <person name="Ruiz-Trillo I."/>
            <person name="Young S.K."/>
            <person name="Zeng Q."/>
            <person name="Gargeya S."/>
            <person name="Alvarado L."/>
            <person name="Berlin A."/>
            <person name="Chapman S.B."/>
            <person name="Chen Z."/>
            <person name="Freedman E."/>
            <person name="Gellesch M."/>
            <person name="Goldberg J."/>
            <person name="Griggs A."/>
            <person name="Gujja S."/>
            <person name="Heilman E."/>
            <person name="Heiman D."/>
            <person name="Howarth C."/>
            <person name="Mehta T."/>
            <person name="Neiman D."/>
            <person name="Pearson M."/>
            <person name="Roberts A."/>
            <person name="Saif S."/>
            <person name="Shea T."/>
            <person name="Shenoy N."/>
            <person name="Sisk P."/>
            <person name="Stolte C."/>
            <person name="Sykes S."/>
            <person name="White J."/>
            <person name="Yandava C."/>
            <person name="Haas B."/>
            <person name="Nusbaum C."/>
            <person name="Birren B."/>
        </authorList>
    </citation>
    <scope>NUCLEOTIDE SEQUENCE</scope>
    <source>
        <strain evidence="13">ATCC 30864</strain>
    </source>
</reference>
<comment type="catalytic activity">
    <reaction evidence="7">
        <text>L-threonyl-[protein] + ATP = O-phospho-L-threonyl-[protein] + ADP + H(+)</text>
        <dbReference type="Rhea" id="RHEA:46608"/>
        <dbReference type="Rhea" id="RHEA-COMP:11060"/>
        <dbReference type="Rhea" id="RHEA-COMP:11605"/>
        <dbReference type="ChEBI" id="CHEBI:15378"/>
        <dbReference type="ChEBI" id="CHEBI:30013"/>
        <dbReference type="ChEBI" id="CHEBI:30616"/>
        <dbReference type="ChEBI" id="CHEBI:61977"/>
        <dbReference type="ChEBI" id="CHEBI:456216"/>
        <dbReference type="EC" id="2.7.11.1"/>
    </reaction>
</comment>
<dbReference type="SUPFAM" id="SSF56112">
    <property type="entry name" value="Protein kinase-like (PK-like)"/>
    <property type="match status" value="1"/>
</dbReference>
<evidence type="ECO:0000259" key="11">
    <source>
        <dbReference type="PROSITE" id="PS50011"/>
    </source>
</evidence>
<evidence type="ECO:0000256" key="1">
    <source>
        <dbReference type="ARBA" id="ARBA00012513"/>
    </source>
</evidence>
<evidence type="ECO:0000256" key="10">
    <source>
        <dbReference type="SAM" id="MobiDB-lite"/>
    </source>
</evidence>
<dbReference type="GO" id="GO:0005737">
    <property type="term" value="C:cytoplasm"/>
    <property type="evidence" value="ECO:0007669"/>
    <property type="project" value="TreeGrafter"/>
</dbReference>
<keyword evidence="3" id="KW-0808">Transferase</keyword>
<evidence type="ECO:0000256" key="4">
    <source>
        <dbReference type="ARBA" id="ARBA00022741"/>
    </source>
</evidence>
<keyword evidence="5 12" id="KW-0418">Kinase</keyword>
<evidence type="ECO:0000256" key="9">
    <source>
        <dbReference type="PROSITE-ProRule" id="PRU10141"/>
    </source>
</evidence>
<dbReference type="Proteomes" id="UP000008743">
    <property type="component" value="Unassembled WGS sequence"/>
</dbReference>
<feature type="region of interest" description="Disordered" evidence="10">
    <location>
        <begin position="253"/>
        <end position="340"/>
    </location>
</feature>
<feature type="compositionally biased region" description="Acidic residues" evidence="10">
    <location>
        <begin position="62"/>
        <end position="73"/>
    </location>
</feature>
<gene>
    <name evidence="12" type="ORF">CAOG_003488</name>
</gene>
<dbReference type="OrthoDB" id="2649at2759"/>
<dbReference type="AlphaFoldDB" id="A0A0D2VPU2"/>
<dbReference type="GO" id="GO:0004674">
    <property type="term" value="F:protein serine/threonine kinase activity"/>
    <property type="evidence" value="ECO:0007669"/>
    <property type="project" value="UniProtKB-KW"/>
</dbReference>
<comment type="catalytic activity">
    <reaction evidence="8">
        <text>L-seryl-[protein] + ATP = O-phospho-L-seryl-[protein] + ADP + H(+)</text>
        <dbReference type="Rhea" id="RHEA:17989"/>
        <dbReference type="Rhea" id="RHEA-COMP:9863"/>
        <dbReference type="Rhea" id="RHEA-COMP:11604"/>
        <dbReference type="ChEBI" id="CHEBI:15378"/>
        <dbReference type="ChEBI" id="CHEBI:29999"/>
        <dbReference type="ChEBI" id="CHEBI:30616"/>
        <dbReference type="ChEBI" id="CHEBI:83421"/>
        <dbReference type="ChEBI" id="CHEBI:456216"/>
        <dbReference type="EC" id="2.7.11.1"/>
    </reaction>
</comment>
<evidence type="ECO:0000256" key="7">
    <source>
        <dbReference type="ARBA" id="ARBA00047899"/>
    </source>
</evidence>
<sequence>MTNGAKNPSKNSATSALPASASSASGSIPTTAAAARSDRGHYDDTDDGSDEDSDYSDRDSEYLSENEEQEDEKDYVPGGYHFVQIHDVYNRRYHVIRKLGWGHFSTVWLCADLQTKEYVALKVVKSSQHYADAARDEIQLLRAVLTSDVNDPGRSRVVRLLDDFEIRGPNGTHVCMVFEVLGENLLKIMTRNDFKGISIKLVRQIAFQTLQALHYMHSKCAIIHTDLKPENILLTMPGDDLIKLVAGAEEAAKTRSGCATGKPRSTPAALLSDSSVKLSRAQKKRLKAKLKKKQAQQASTQSEAHVESDDGEASDDTIPMEVGSPPSSASFGPIHEHDESADASPVLGSAVVIPPYSILPQPPSGFELDVKIADLGNACWVHKHFTDDIQTRQYRSPEVLLGANYDTSADIWSSACLFFELLTGEFLFEPKTGRDYSRDEDHMALIQELVGKMPKHLATRGKFAKEIFNRNGELRHIGKLCMWGLRDVLVSKYAIDSTDADSFSSFLLPMLELNPVMRATAAQCLQHPFLAEERDIFESRHGKLSFE</sequence>
<feature type="binding site" evidence="9">
    <location>
        <position position="122"/>
    </location>
    <ligand>
        <name>ATP</name>
        <dbReference type="ChEBI" id="CHEBI:30616"/>
    </ligand>
</feature>
<dbReference type="GO" id="GO:0000245">
    <property type="term" value="P:spliceosomal complex assembly"/>
    <property type="evidence" value="ECO:0007669"/>
    <property type="project" value="TreeGrafter"/>
</dbReference>
<dbReference type="InParanoid" id="A0A0D2VPU2"/>
<feature type="compositionally biased region" description="Basic residues" evidence="10">
    <location>
        <begin position="280"/>
        <end position="294"/>
    </location>
</feature>
<evidence type="ECO:0000256" key="6">
    <source>
        <dbReference type="ARBA" id="ARBA00022840"/>
    </source>
</evidence>
<dbReference type="GO" id="GO:0005524">
    <property type="term" value="F:ATP binding"/>
    <property type="evidence" value="ECO:0007669"/>
    <property type="project" value="UniProtKB-UniRule"/>
</dbReference>
<dbReference type="STRING" id="595528.A0A0D2VPU2"/>
<dbReference type="PROSITE" id="PS00107">
    <property type="entry name" value="PROTEIN_KINASE_ATP"/>
    <property type="match status" value="1"/>
</dbReference>
<dbReference type="InterPro" id="IPR011009">
    <property type="entry name" value="Kinase-like_dom_sf"/>
</dbReference>
<dbReference type="eggNOG" id="KOG1290">
    <property type="taxonomic scope" value="Eukaryota"/>
</dbReference>
<feature type="compositionally biased region" description="Polar residues" evidence="10">
    <location>
        <begin position="1"/>
        <end position="11"/>
    </location>
</feature>
<dbReference type="CDD" id="cd14136">
    <property type="entry name" value="STKc_SRPK"/>
    <property type="match status" value="1"/>
</dbReference>
<evidence type="ECO:0000256" key="5">
    <source>
        <dbReference type="ARBA" id="ARBA00022777"/>
    </source>
</evidence>
<evidence type="ECO:0000313" key="12">
    <source>
        <dbReference type="EMBL" id="KJE92542.1"/>
    </source>
</evidence>
<keyword evidence="6 9" id="KW-0067">ATP-binding</keyword>
<feature type="region of interest" description="Disordered" evidence="10">
    <location>
        <begin position="1"/>
        <end position="76"/>
    </location>
</feature>
<evidence type="ECO:0000256" key="3">
    <source>
        <dbReference type="ARBA" id="ARBA00022679"/>
    </source>
</evidence>
<dbReference type="InterPro" id="IPR017441">
    <property type="entry name" value="Protein_kinase_ATP_BS"/>
</dbReference>
<dbReference type="FunFam" id="1.10.510.10:FF:001654">
    <property type="entry name" value="SRSF protein kinase 3"/>
    <property type="match status" value="1"/>
</dbReference>
<dbReference type="InterPro" id="IPR008271">
    <property type="entry name" value="Ser/Thr_kinase_AS"/>
</dbReference>
<accession>A0A0D2VPU2</accession>
<dbReference type="FunFam" id="3.30.200.20:FF:000163">
    <property type="entry name" value="SRSF protein kinase 2 isoform X1"/>
    <property type="match status" value="1"/>
</dbReference>
<dbReference type="InterPro" id="IPR051334">
    <property type="entry name" value="SRPK"/>
</dbReference>
<dbReference type="InterPro" id="IPR000719">
    <property type="entry name" value="Prot_kinase_dom"/>
</dbReference>